<gene>
    <name evidence="17" type="primary">KIF11</name>
    <name evidence="17" type="ORF">Tcan_16184</name>
</gene>
<feature type="coiled-coil region" evidence="14">
    <location>
        <begin position="455"/>
        <end position="524"/>
    </location>
</feature>
<protein>
    <submittedName>
        <fullName evidence="17">Kinesin-like protein KIF11</fullName>
    </submittedName>
</protein>
<comment type="subcellular location">
    <subcellularLocation>
        <location evidence="1">Cytoplasm</location>
        <location evidence="1">Cytoskeleton</location>
    </subcellularLocation>
</comment>
<dbReference type="GO" id="GO:0051301">
    <property type="term" value="P:cell division"/>
    <property type="evidence" value="ECO:0007669"/>
    <property type="project" value="UniProtKB-KW"/>
</dbReference>
<feature type="coiled-coil region" evidence="14">
    <location>
        <begin position="362"/>
        <end position="426"/>
    </location>
</feature>
<dbReference type="GO" id="GO:0005876">
    <property type="term" value="C:spindle microtubule"/>
    <property type="evidence" value="ECO:0007669"/>
    <property type="project" value="TreeGrafter"/>
</dbReference>
<evidence type="ECO:0000256" key="11">
    <source>
        <dbReference type="ARBA" id="ARBA00023306"/>
    </source>
</evidence>
<feature type="domain" description="Kinesin motor" evidence="16">
    <location>
        <begin position="15"/>
        <end position="353"/>
    </location>
</feature>
<evidence type="ECO:0000256" key="5">
    <source>
        <dbReference type="ARBA" id="ARBA00022741"/>
    </source>
</evidence>
<evidence type="ECO:0000256" key="3">
    <source>
        <dbReference type="ARBA" id="ARBA00022618"/>
    </source>
</evidence>
<dbReference type="InterPro" id="IPR036961">
    <property type="entry name" value="Kinesin_motor_dom_sf"/>
</dbReference>
<dbReference type="Gene3D" id="1.20.920.20">
    <property type="match status" value="1"/>
</dbReference>
<evidence type="ECO:0000256" key="4">
    <source>
        <dbReference type="ARBA" id="ARBA00022701"/>
    </source>
</evidence>
<dbReference type="GO" id="GO:0005524">
    <property type="term" value="F:ATP binding"/>
    <property type="evidence" value="ECO:0007669"/>
    <property type="project" value="UniProtKB-UniRule"/>
</dbReference>
<evidence type="ECO:0000313" key="18">
    <source>
        <dbReference type="Proteomes" id="UP000031036"/>
    </source>
</evidence>
<dbReference type="GO" id="GO:0008017">
    <property type="term" value="F:microtubule binding"/>
    <property type="evidence" value="ECO:0007669"/>
    <property type="project" value="InterPro"/>
</dbReference>
<comment type="similarity">
    <text evidence="12">Belongs to the TRAFAC class myosin-kinesin ATPase superfamily. Kinesin family. KIN-5/BimC subfamily.</text>
</comment>
<keyword evidence="10" id="KW-0206">Cytoskeleton</keyword>
<keyword evidence="18" id="KW-1185">Reference proteome</keyword>
<comment type="caution">
    <text evidence="17">The sequence shown here is derived from an EMBL/GenBank/DDBJ whole genome shotgun (WGS) entry which is preliminary data.</text>
</comment>
<keyword evidence="5 13" id="KW-0547">Nucleotide-binding</keyword>
<keyword evidence="6" id="KW-0498">Mitosis</keyword>
<dbReference type="Proteomes" id="UP000031036">
    <property type="component" value="Unassembled WGS sequence"/>
</dbReference>
<evidence type="ECO:0000256" key="10">
    <source>
        <dbReference type="ARBA" id="ARBA00023212"/>
    </source>
</evidence>
<evidence type="ECO:0000256" key="8">
    <source>
        <dbReference type="ARBA" id="ARBA00023054"/>
    </source>
</evidence>
<dbReference type="GO" id="GO:0072686">
    <property type="term" value="C:mitotic spindle"/>
    <property type="evidence" value="ECO:0007669"/>
    <property type="project" value="TreeGrafter"/>
</dbReference>
<dbReference type="OrthoDB" id="3176171at2759"/>
<evidence type="ECO:0000256" key="1">
    <source>
        <dbReference type="ARBA" id="ARBA00004245"/>
    </source>
</evidence>
<evidence type="ECO:0000256" key="6">
    <source>
        <dbReference type="ARBA" id="ARBA00022776"/>
    </source>
</evidence>
<dbReference type="GO" id="GO:0007018">
    <property type="term" value="P:microtubule-based movement"/>
    <property type="evidence" value="ECO:0007669"/>
    <property type="project" value="InterPro"/>
</dbReference>
<evidence type="ECO:0000256" key="14">
    <source>
        <dbReference type="SAM" id="Coils"/>
    </source>
</evidence>
<evidence type="ECO:0000256" key="2">
    <source>
        <dbReference type="ARBA" id="ARBA00022490"/>
    </source>
</evidence>
<evidence type="ECO:0000313" key="17">
    <source>
        <dbReference type="EMBL" id="KHN81034.1"/>
    </source>
</evidence>
<dbReference type="GO" id="GO:0090307">
    <property type="term" value="P:mitotic spindle assembly"/>
    <property type="evidence" value="ECO:0007669"/>
    <property type="project" value="TreeGrafter"/>
</dbReference>
<dbReference type="PANTHER" id="PTHR47970:SF12">
    <property type="entry name" value="KINESIN FAMILY MEMBER 11"/>
    <property type="match status" value="1"/>
</dbReference>
<evidence type="ECO:0000256" key="7">
    <source>
        <dbReference type="ARBA" id="ARBA00022840"/>
    </source>
</evidence>
<dbReference type="EMBL" id="JPKZ01001610">
    <property type="protein sequence ID" value="KHN81034.1"/>
    <property type="molecule type" value="Genomic_DNA"/>
</dbReference>
<feature type="region of interest" description="Disordered" evidence="15">
    <location>
        <begin position="1316"/>
        <end position="1346"/>
    </location>
</feature>
<keyword evidence="2" id="KW-0963">Cytoplasm</keyword>
<keyword evidence="11" id="KW-0131">Cell cycle</keyword>
<keyword evidence="8 14" id="KW-0175">Coiled coil</keyword>
<dbReference type="InterPro" id="IPR047149">
    <property type="entry name" value="KIF11-like"/>
</dbReference>
<feature type="binding site" evidence="13">
    <location>
        <begin position="98"/>
        <end position="105"/>
    </location>
    <ligand>
        <name>ATP</name>
        <dbReference type="ChEBI" id="CHEBI:30616"/>
    </ligand>
</feature>
<name>A0A0B2VHZ4_TOXCA</name>
<dbReference type="GO" id="GO:0005634">
    <property type="term" value="C:nucleus"/>
    <property type="evidence" value="ECO:0007669"/>
    <property type="project" value="TreeGrafter"/>
</dbReference>
<proteinExistence type="inferred from homology"/>
<dbReference type="PROSITE" id="PS00411">
    <property type="entry name" value="KINESIN_MOTOR_1"/>
    <property type="match status" value="1"/>
</dbReference>
<dbReference type="Pfam" id="PF00225">
    <property type="entry name" value="Kinesin"/>
    <property type="match status" value="1"/>
</dbReference>
<reference evidence="17 18" key="1">
    <citation type="submission" date="2014-11" db="EMBL/GenBank/DDBJ databases">
        <title>Genetic blueprint of the zoonotic pathogen Toxocara canis.</title>
        <authorList>
            <person name="Zhu X.-Q."/>
            <person name="Korhonen P.K."/>
            <person name="Cai H."/>
            <person name="Young N.D."/>
            <person name="Nejsum P."/>
            <person name="von Samson-Himmelstjerna G."/>
            <person name="Boag P.R."/>
            <person name="Tan P."/>
            <person name="Li Q."/>
            <person name="Min J."/>
            <person name="Yang Y."/>
            <person name="Wang X."/>
            <person name="Fang X."/>
            <person name="Hall R.S."/>
            <person name="Hofmann A."/>
            <person name="Sternberg P.W."/>
            <person name="Jex A.R."/>
            <person name="Gasser R.B."/>
        </authorList>
    </citation>
    <scope>NUCLEOTIDE SEQUENCE [LARGE SCALE GENOMIC DNA]</scope>
    <source>
        <strain evidence="17">PN_DK_2014</strain>
    </source>
</reference>
<keyword evidence="7 13" id="KW-0067">ATP-binding</keyword>
<dbReference type="SUPFAM" id="SSF52540">
    <property type="entry name" value="P-loop containing nucleoside triphosphate hydrolases"/>
    <property type="match status" value="1"/>
</dbReference>
<dbReference type="CDD" id="cd01364">
    <property type="entry name" value="KISc_BimC_Eg5"/>
    <property type="match status" value="1"/>
</dbReference>
<evidence type="ECO:0000256" key="13">
    <source>
        <dbReference type="PROSITE-ProRule" id="PRU00283"/>
    </source>
</evidence>
<keyword evidence="3" id="KW-0132">Cell division</keyword>
<dbReference type="PANTHER" id="PTHR47970">
    <property type="entry name" value="KINESIN-LIKE PROTEIN KIF11"/>
    <property type="match status" value="1"/>
</dbReference>
<dbReference type="GO" id="GO:0051231">
    <property type="term" value="P:spindle elongation"/>
    <property type="evidence" value="ECO:0007669"/>
    <property type="project" value="TreeGrafter"/>
</dbReference>
<dbReference type="InterPro" id="IPR001752">
    <property type="entry name" value="Kinesin_motor_dom"/>
</dbReference>
<keyword evidence="4" id="KW-0493">Microtubule</keyword>
<dbReference type="PRINTS" id="PR00380">
    <property type="entry name" value="KINESINHEAVY"/>
</dbReference>
<dbReference type="InterPro" id="IPR019821">
    <property type="entry name" value="Kinesin_motor_CS"/>
</dbReference>
<dbReference type="OMA" id="ICHEKDD"/>
<dbReference type="Gene3D" id="3.40.850.10">
    <property type="entry name" value="Kinesin motor domain"/>
    <property type="match status" value="1"/>
</dbReference>
<dbReference type="PROSITE" id="PS50067">
    <property type="entry name" value="KINESIN_MOTOR_2"/>
    <property type="match status" value="1"/>
</dbReference>
<evidence type="ECO:0000256" key="9">
    <source>
        <dbReference type="ARBA" id="ARBA00023175"/>
    </source>
</evidence>
<dbReference type="SMART" id="SM00129">
    <property type="entry name" value="KISc"/>
    <property type="match status" value="1"/>
</dbReference>
<evidence type="ECO:0000259" key="16">
    <source>
        <dbReference type="PROSITE" id="PS50067"/>
    </source>
</evidence>
<dbReference type="InterPro" id="IPR027417">
    <property type="entry name" value="P-loop_NTPase"/>
</dbReference>
<feature type="coiled-coil region" evidence="14">
    <location>
        <begin position="844"/>
        <end position="902"/>
    </location>
</feature>
<evidence type="ECO:0000256" key="15">
    <source>
        <dbReference type="SAM" id="MobiDB-lite"/>
    </source>
</evidence>
<feature type="compositionally biased region" description="Basic and acidic residues" evidence="15">
    <location>
        <begin position="1334"/>
        <end position="1346"/>
    </location>
</feature>
<keyword evidence="9 13" id="KW-0505">Motor protein</keyword>
<dbReference type="FunFam" id="3.40.850.10:FF:000051">
    <property type="entry name" value="Kinesin-like protein bimC"/>
    <property type="match status" value="1"/>
</dbReference>
<evidence type="ECO:0000256" key="12">
    <source>
        <dbReference type="ARBA" id="ARBA00034704"/>
    </source>
</evidence>
<sequence length="1346" mass="150955">MMNKDKCSTVHKKKNVQVVVRVRPLSDKERAERSHLAVRTNGLAQTVSLKERSSWREFGPFDKVYGIDSSQSTIYMDIVDPLIKEVIQGYNCTVFAYGQTGTGKTYTMEGEHDPNGSYSWKDDPHMGIIPRALMHIFTELDRQKVEEYSVRVSYVELYNEELYDLLSRSDQQQPRLRIFEDAIRKGSVVIAGLEEVAVRERDEVYELLRRGAEKRKTAATWLNSTSSRSHSVFTVTLVIRENSLGGEELIKQGKIHLVDLAGSENIGRSGAIEMRAREAGNINQSLLTLGRVIKALTSGAGHIPYRESKLTRLLQDSLGGKTITTVIATLSPASSNLEESLNTLEYASSAKNIKNHPEINQKLSRRDLLKQYNNEVEKLRRDLQAARDKNGIYVDKENFEEMEARIAEQTEQIDDLTDKLGATMSQLQTLMQDIEVMDEHYARAYERCVHLTNKLTQRNEEIAALKVELSETKSELEYQKRALKVLQEAGDSSESQAVELIENCEALSDDLERAHDKIDSLRGVCTRNAAQLEELRRQRETETNDITTVVDSWNQITQQEASVMDSHCERLLSQLRSSEQMLSKQMSGLIAQVEKSAKEMEKTVNRAHEEAIAEYGNHTDNVLAAIEEMKQLNANCVNIFMTLVATTRKGVDSISQQHIALVKSMDAHLKAEEESFSQRAEQGRERQKCLEVLKEDLHSKIQVALKDFMMSSASISGEVYSSIEKEREECHKSALAFRDTQMAQITAGDGQLKQMSAAASNAASELDQNALLFDDEEGKLRAAVEKEKDRLVTERSSLRTSIEHSSTAIRNIATSECHSTQENLGAIAEAALDSASRIMDAARLNELSETKSELEYQKRALKVLQEAGDSSESQAVELIENCEALSDDLERAHDKIDSLRGVCTRNAAQLEELRRQRETETNDITTVVDSWNQITQQEASVMDSHCERLLSQLRSSEQMLSKQMSGLIAQVEKSAKEMEKTVNRAHEEAIAEYGNHTDNVLAAIEEMKQLNANCVNIFMTLVATTRKGVDSISQQHIALVKSMDAHLKAEEESFSQRAEQGRERQKCLEVLKEDLHSKIQVALKDFMMSSASISGEVYSSIEKEREECHKSALAFRDTQMAQITAGDGQLKQMSAAASNAASELDQNALLFDDEEGKLRAAVEKEKDRLVTERSSLRTSIEHSSTAIRNIATSECHSTQENLGAIAEAALDSASRIMDAARLNASRSESNTEKIKSTLAFSQETFDDFVTAKFETPVSSGETPSRVARSFPIEAVKIPDAGQLLQEWSQNASPKRRSFYRPRESLLEVPSNVLSPQTLKGVRPKLDDVSEYEDEYPKALKSNDFKH</sequence>
<organism evidence="17 18">
    <name type="scientific">Toxocara canis</name>
    <name type="common">Canine roundworm</name>
    <dbReference type="NCBI Taxonomy" id="6265"/>
    <lineage>
        <taxon>Eukaryota</taxon>
        <taxon>Metazoa</taxon>
        <taxon>Ecdysozoa</taxon>
        <taxon>Nematoda</taxon>
        <taxon>Chromadorea</taxon>
        <taxon>Rhabditida</taxon>
        <taxon>Spirurina</taxon>
        <taxon>Ascaridomorpha</taxon>
        <taxon>Ascaridoidea</taxon>
        <taxon>Toxocaridae</taxon>
        <taxon>Toxocara</taxon>
    </lineage>
</organism>
<dbReference type="STRING" id="6265.A0A0B2VHZ4"/>
<accession>A0A0B2VHZ4</accession>
<dbReference type="InterPro" id="IPR047241">
    <property type="entry name" value="KIF11-like_kin_motor_dom"/>
</dbReference>
<dbReference type="GO" id="GO:0008574">
    <property type="term" value="F:plus-end-directed microtubule motor activity"/>
    <property type="evidence" value="ECO:0007669"/>
    <property type="project" value="TreeGrafter"/>
</dbReference>